<name>A0A7S8HBX8_9HYPH</name>
<sequence>MSTLIQLQADTVRDNLYKAPFAARHGLSGHPLFTLDRLVRLAQSMDRDRIEYNAGRLAPDQRPEDTPGIDLPAVEVIRRIETCGAWMAIKNVELDPDYRALLEGCLADIRAAQDADAEPVEDIRGFIFVSSAGSVTPFHVDPEQNILVQIAGDKVVRIFDNEDRSLVSEEDMEMSPDKHRNQRYSEDFETRARAFRLGEGDGVHIPYLWPHWVEAGESYSISLAITWKTPSVIRANKIRFMNGALRRLGLPQAAPGRRPRLDGAKVFAYDAMRAGLEPFRRSESLRRLLRRVLFGRKANYYYGS</sequence>
<evidence type="ECO:0000259" key="1">
    <source>
        <dbReference type="PROSITE" id="PS51184"/>
    </source>
</evidence>
<dbReference type="EMBL" id="CP058214">
    <property type="protein sequence ID" value="QPC43152.1"/>
    <property type="molecule type" value="Genomic_DNA"/>
</dbReference>
<gene>
    <name evidence="2" type="ORF">HW532_10885</name>
</gene>
<dbReference type="SUPFAM" id="SSF51197">
    <property type="entry name" value="Clavaminate synthase-like"/>
    <property type="match status" value="1"/>
</dbReference>
<keyword evidence="3" id="KW-1185">Reference proteome</keyword>
<dbReference type="AlphaFoldDB" id="A0A7S8HBX8"/>
<organism evidence="2 3">
    <name type="scientific">Kaustia mangrovi</name>
    <dbReference type="NCBI Taxonomy" id="2593653"/>
    <lineage>
        <taxon>Bacteria</taxon>
        <taxon>Pseudomonadati</taxon>
        <taxon>Pseudomonadota</taxon>
        <taxon>Alphaproteobacteria</taxon>
        <taxon>Hyphomicrobiales</taxon>
        <taxon>Parvibaculaceae</taxon>
        <taxon>Kaustia</taxon>
    </lineage>
</organism>
<reference evidence="2 3" key="1">
    <citation type="submission" date="2020-06" db="EMBL/GenBank/DDBJ databases">
        <title>Genome sequence of 2 isolates from Red Sea Mangroves.</title>
        <authorList>
            <person name="Sefrji F."/>
            <person name="Michoud G."/>
            <person name="Merlino G."/>
            <person name="Daffonchio D."/>
        </authorList>
    </citation>
    <scope>NUCLEOTIDE SEQUENCE [LARGE SCALE GENOMIC DNA]</scope>
    <source>
        <strain evidence="2 3">R1DC25</strain>
    </source>
</reference>
<accession>A0A7S8HBX8</accession>
<evidence type="ECO:0000313" key="3">
    <source>
        <dbReference type="Proteomes" id="UP000593594"/>
    </source>
</evidence>
<protein>
    <submittedName>
        <fullName evidence="2">Cupin-like domain-containing protein</fullName>
    </submittedName>
</protein>
<dbReference type="PROSITE" id="PS51184">
    <property type="entry name" value="JMJC"/>
    <property type="match status" value="1"/>
</dbReference>
<feature type="domain" description="JmjC" evidence="1">
    <location>
        <begin position="89"/>
        <end position="244"/>
    </location>
</feature>
<dbReference type="PANTHER" id="PTHR12461:SF105">
    <property type="entry name" value="HYPOXIA-INDUCIBLE FACTOR 1-ALPHA INHIBITOR"/>
    <property type="match status" value="1"/>
</dbReference>
<dbReference type="SMART" id="SM00558">
    <property type="entry name" value="JmjC"/>
    <property type="match status" value="1"/>
</dbReference>
<dbReference type="InterPro" id="IPR003347">
    <property type="entry name" value="JmjC_dom"/>
</dbReference>
<dbReference type="Pfam" id="PF13621">
    <property type="entry name" value="Cupin_8"/>
    <property type="match status" value="1"/>
</dbReference>
<dbReference type="InterPro" id="IPR041667">
    <property type="entry name" value="Cupin_8"/>
</dbReference>
<proteinExistence type="predicted"/>
<evidence type="ECO:0000313" key="2">
    <source>
        <dbReference type="EMBL" id="QPC43152.1"/>
    </source>
</evidence>
<dbReference type="RefSeq" id="WP_213160513.1">
    <property type="nucleotide sequence ID" value="NZ_CP058214.1"/>
</dbReference>
<dbReference type="Gene3D" id="2.60.120.650">
    <property type="entry name" value="Cupin"/>
    <property type="match status" value="1"/>
</dbReference>
<dbReference type="KEGG" id="kmn:HW532_10885"/>
<dbReference type="PANTHER" id="PTHR12461">
    <property type="entry name" value="HYPOXIA-INDUCIBLE FACTOR 1 ALPHA INHIBITOR-RELATED"/>
    <property type="match status" value="1"/>
</dbReference>
<dbReference type="Proteomes" id="UP000593594">
    <property type="component" value="Chromosome"/>
</dbReference>